<keyword evidence="1" id="KW-0479">Metal-binding</keyword>
<dbReference type="RefSeq" id="WP_268187324.1">
    <property type="nucleotide sequence ID" value="NZ_CP113361.1"/>
</dbReference>
<dbReference type="Proteomes" id="UP001163096">
    <property type="component" value="Chromosome"/>
</dbReference>
<reference evidence="3" key="1">
    <citation type="submission" date="2022-11" db="EMBL/GenBank/DDBJ databases">
        <title>Complete genome sequence of Methanogenium organophilum DSM 3596.</title>
        <authorList>
            <person name="Chen S.-C."/>
            <person name="Lai S.-J."/>
            <person name="You Y.-T."/>
        </authorList>
    </citation>
    <scope>NUCLEOTIDE SEQUENCE</scope>
    <source>
        <strain evidence="3">DSM 3596</strain>
    </source>
</reference>
<dbReference type="InterPro" id="IPR051610">
    <property type="entry name" value="GPI/OXD"/>
</dbReference>
<dbReference type="Pfam" id="PF07883">
    <property type="entry name" value="Cupin_2"/>
    <property type="match status" value="1"/>
</dbReference>
<dbReference type="PANTHER" id="PTHR35848:SF6">
    <property type="entry name" value="CUPIN TYPE-2 DOMAIN-CONTAINING PROTEIN"/>
    <property type="match status" value="1"/>
</dbReference>
<protein>
    <submittedName>
        <fullName evidence="3">Cupin domain-containing protein</fullName>
    </submittedName>
</protein>
<name>A0A9X9S5T8_METOG</name>
<evidence type="ECO:0000256" key="1">
    <source>
        <dbReference type="ARBA" id="ARBA00022723"/>
    </source>
</evidence>
<dbReference type="KEGG" id="mou:OU421_04025"/>
<evidence type="ECO:0000313" key="4">
    <source>
        <dbReference type="Proteomes" id="UP001163096"/>
    </source>
</evidence>
<keyword evidence="4" id="KW-1185">Reference proteome</keyword>
<dbReference type="InterPro" id="IPR013096">
    <property type="entry name" value="Cupin_2"/>
</dbReference>
<dbReference type="InterPro" id="IPR014710">
    <property type="entry name" value="RmlC-like_jellyroll"/>
</dbReference>
<evidence type="ECO:0000259" key="2">
    <source>
        <dbReference type="Pfam" id="PF07883"/>
    </source>
</evidence>
<dbReference type="AlphaFoldDB" id="A0A9X9S5T8"/>
<dbReference type="Gene3D" id="2.60.120.10">
    <property type="entry name" value="Jelly Rolls"/>
    <property type="match status" value="1"/>
</dbReference>
<sequence>MIRKHADDVPAEEIKKPGVSGMHARFLLTADDGCPRYALRLMEFAPGGHSPWHRHKEEHEVYILEGEGVVVGDDKEKTPVGAGDALYILPCENHMFMNTGEGMLKMICTVPLFPGMSGKDTTPCDE</sequence>
<dbReference type="SUPFAM" id="SSF51182">
    <property type="entry name" value="RmlC-like cupins"/>
    <property type="match status" value="1"/>
</dbReference>
<dbReference type="GeneID" id="76834241"/>
<evidence type="ECO:0000313" key="3">
    <source>
        <dbReference type="EMBL" id="WAI02046.1"/>
    </source>
</evidence>
<dbReference type="EMBL" id="CP113361">
    <property type="protein sequence ID" value="WAI02046.1"/>
    <property type="molecule type" value="Genomic_DNA"/>
</dbReference>
<dbReference type="GO" id="GO:0046872">
    <property type="term" value="F:metal ion binding"/>
    <property type="evidence" value="ECO:0007669"/>
    <property type="project" value="UniProtKB-KW"/>
</dbReference>
<organism evidence="3 4">
    <name type="scientific">Methanogenium organophilum</name>
    <dbReference type="NCBI Taxonomy" id="2199"/>
    <lineage>
        <taxon>Archaea</taxon>
        <taxon>Methanobacteriati</taxon>
        <taxon>Methanobacteriota</taxon>
        <taxon>Stenosarchaea group</taxon>
        <taxon>Methanomicrobia</taxon>
        <taxon>Methanomicrobiales</taxon>
        <taxon>Methanomicrobiaceae</taxon>
        <taxon>Methanogenium</taxon>
    </lineage>
</organism>
<dbReference type="InterPro" id="IPR011051">
    <property type="entry name" value="RmlC_Cupin_sf"/>
</dbReference>
<proteinExistence type="predicted"/>
<accession>A0A9X9S5T8</accession>
<gene>
    <name evidence="3" type="ORF">OU421_04025</name>
</gene>
<feature type="domain" description="Cupin type-2" evidence="2">
    <location>
        <begin position="41"/>
        <end position="109"/>
    </location>
</feature>
<dbReference type="PANTHER" id="PTHR35848">
    <property type="entry name" value="OXALATE-BINDING PROTEIN"/>
    <property type="match status" value="1"/>
</dbReference>
<dbReference type="CDD" id="cd02222">
    <property type="entry name" value="cupin_TM1459-like"/>
    <property type="match status" value="1"/>
</dbReference>